<dbReference type="FunFam" id="3.30.420.40:FF:000058">
    <property type="entry name" value="Putative actin-related protein 5"/>
    <property type="match status" value="1"/>
</dbReference>
<evidence type="ECO:0000256" key="1">
    <source>
        <dbReference type="ARBA" id="ARBA00004123"/>
    </source>
</evidence>
<keyword evidence="14" id="KW-0175">Coiled coil</keyword>
<dbReference type="InterPro" id="IPR012340">
    <property type="entry name" value="NA-bd_OB-fold"/>
</dbReference>
<dbReference type="InterPro" id="IPR002093">
    <property type="entry name" value="BRCA2_repeat"/>
</dbReference>
<feature type="compositionally biased region" description="Polar residues" evidence="15">
    <location>
        <begin position="2274"/>
        <end position="2284"/>
    </location>
</feature>
<feature type="compositionally biased region" description="Basic and acidic residues" evidence="15">
    <location>
        <begin position="436"/>
        <end position="454"/>
    </location>
</feature>
<keyword evidence="4" id="KW-0597">Phosphoprotein</keyword>
<dbReference type="GO" id="GO:0006355">
    <property type="term" value="P:regulation of DNA-templated transcription"/>
    <property type="evidence" value="ECO:0007669"/>
    <property type="project" value="TreeGrafter"/>
</dbReference>
<dbReference type="eggNOG" id="KOG4751">
    <property type="taxonomic scope" value="Eukaryota"/>
</dbReference>
<evidence type="ECO:0000256" key="12">
    <source>
        <dbReference type="ARBA" id="ARBA00023242"/>
    </source>
</evidence>
<feature type="repeat" description="BRCA2" evidence="13">
    <location>
        <begin position="1870"/>
        <end position="1904"/>
    </location>
</feature>
<dbReference type="SMART" id="SM01341">
    <property type="entry name" value="Tower"/>
    <property type="match status" value="1"/>
</dbReference>
<feature type="region of interest" description="Disordered" evidence="15">
    <location>
        <begin position="2236"/>
        <end position="2284"/>
    </location>
</feature>
<feature type="compositionally biased region" description="Polar residues" evidence="15">
    <location>
        <begin position="3212"/>
        <end position="3241"/>
    </location>
</feature>
<feature type="repeat" description="BRCA2" evidence="13">
    <location>
        <begin position="839"/>
        <end position="873"/>
    </location>
</feature>
<dbReference type="EMBL" id="KB108103">
    <property type="protein sequence ID" value="ELK29255.1"/>
    <property type="molecule type" value="Genomic_DNA"/>
</dbReference>
<keyword evidence="8" id="KW-0238">DNA-binding</keyword>
<evidence type="ECO:0000256" key="3">
    <source>
        <dbReference type="ARBA" id="ARBA00022490"/>
    </source>
</evidence>
<evidence type="ECO:0000313" key="17">
    <source>
        <dbReference type="EMBL" id="ELK29255.1"/>
    </source>
</evidence>
<dbReference type="GO" id="GO:0005634">
    <property type="term" value="C:nucleus"/>
    <property type="evidence" value="ECO:0007669"/>
    <property type="project" value="UniProtKB-SubCell"/>
</dbReference>
<dbReference type="SUPFAM" id="SSF81872">
    <property type="entry name" value="BRCA2 helical domain"/>
    <property type="match status" value="1"/>
</dbReference>
<dbReference type="InterPro" id="IPR004001">
    <property type="entry name" value="Actin_CS"/>
</dbReference>
<gene>
    <name evidence="17" type="ORF">MDA_GLEAN10005749</name>
</gene>
<feature type="region of interest" description="Disordered" evidence="15">
    <location>
        <begin position="896"/>
        <end position="950"/>
    </location>
</feature>
<keyword evidence="3" id="KW-0963">Cytoplasm</keyword>
<dbReference type="Pfam" id="PF21318">
    <property type="entry name" value="BRCA2DBD_OB2"/>
    <property type="match status" value="1"/>
</dbReference>
<dbReference type="Pfam" id="PF09121">
    <property type="entry name" value="Tower"/>
    <property type="match status" value="1"/>
</dbReference>
<dbReference type="InterPro" id="IPR036315">
    <property type="entry name" value="BRCA2_hlx_sf"/>
</dbReference>
<keyword evidence="18" id="KW-1185">Reference proteome</keyword>
<keyword evidence="5" id="KW-0677">Repeat</keyword>
<evidence type="ECO:0000256" key="11">
    <source>
        <dbReference type="ARBA" id="ARBA00023212"/>
    </source>
</evidence>
<feature type="compositionally biased region" description="Polar residues" evidence="15">
    <location>
        <begin position="918"/>
        <end position="934"/>
    </location>
</feature>
<feature type="region of interest" description="Disordered" evidence="15">
    <location>
        <begin position="427"/>
        <end position="461"/>
    </location>
</feature>
<evidence type="ECO:0000256" key="14">
    <source>
        <dbReference type="SAM" id="Coils"/>
    </source>
</evidence>
<feature type="repeat" description="BRCA2" evidence="13">
    <location>
        <begin position="1249"/>
        <end position="1283"/>
    </location>
</feature>
<feature type="repeat" description="BRCA2" evidence="13">
    <location>
        <begin position="1350"/>
        <end position="1384"/>
    </location>
</feature>
<dbReference type="PROSITE" id="PS50138">
    <property type="entry name" value="BRCA2_REPEAT"/>
    <property type="match status" value="6"/>
</dbReference>
<dbReference type="CDD" id="cd04493">
    <property type="entry name" value="BRCA2DBD_OB1"/>
    <property type="match status" value="1"/>
</dbReference>
<feature type="compositionally biased region" description="Basic residues" evidence="15">
    <location>
        <begin position="3245"/>
        <end position="3256"/>
    </location>
</feature>
<dbReference type="PROSITE" id="PS00432">
    <property type="entry name" value="ACTINS_2"/>
    <property type="match status" value="1"/>
</dbReference>
<feature type="domain" description="Tower" evidence="16">
    <location>
        <begin position="2652"/>
        <end position="2693"/>
    </location>
</feature>
<accession>L5LT98</accession>
<evidence type="ECO:0000256" key="15">
    <source>
        <dbReference type="SAM" id="MobiDB-lite"/>
    </source>
</evidence>
<dbReference type="Pfam" id="PF09103">
    <property type="entry name" value="BRCA-2_OB1"/>
    <property type="match status" value="1"/>
</dbReference>
<dbReference type="GO" id="GO:0000724">
    <property type="term" value="P:double-strand break repair via homologous recombination"/>
    <property type="evidence" value="ECO:0007669"/>
    <property type="project" value="InterPro"/>
</dbReference>
<dbReference type="CDD" id="cd04494">
    <property type="entry name" value="BRCA2DBD_OB2"/>
    <property type="match status" value="1"/>
</dbReference>
<feature type="repeat" description="BRCA2" evidence="13">
    <location>
        <begin position="1039"/>
        <end position="1073"/>
    </location>
</feature>
<evidence type="ECO:0000256" key="7">
    <source>
        <dbReference type="ARBA" id="ARBA00022843"/>
    </source>
</evidence>
<evidence type="ECO:0000256" key="6">
    <source>
        <dbReference type="ARBA" id="ARBA00022763"/>
    </source>
</evidence>
<feature type="compositionally biased region" description="Polar residues" evidence="15">
    <location>
        <begin position="941"/>
        <end position="950"/>
    </location>
</feature>
<dbReference type="Proteomes" id="UP000010556">
    <property type="component" value="Unassembled WGS sequence"/>
</dbReference>
<keyword evidence="7" id="KW-0832">Ubl conjugation</keyword>
<comment type="subcellular location">
    <subcellularLocation>
        <location evidence="2">Cytoplasm</location>
        <location evidence="2">Cytoskeleton</location>
        <location evidence="2">Microtubule organizing center</location>
        <location evidence="2">Centrosome</location>
    </subcellularLocation>
    <subcellularLocation>
        <location evidence="1">Nucleus</location>
    </subcellularLocation>
</comment>
<dbReference type="SUPFAM" id="SSF81878">
    <property type="entry name" value="BRCA2 tower domain"/>
    <property type="match status" value="1"/>
</dbReference>
<feature type="repeat" description="BRCA2" evidence="13">
    <location>
        <begin position="1800"/>
        <end position="1834"/>
    </location>
</feature>
<dbReference type="InterPro" id="IPR015188">
    <property type="entry name" value="BRCA2_OB_3"/>
</dbReference>
<keyword evidence="12" id="KW-0539">Nucleus</keyword>
<dbReference type="Gene3D" id="6.10.70.10">
    <property type="match status" value="1"/>
</dbReference>
<dbReference type="CDD" id="cd04495">
    <property type="entry name" value="BRCA2DBD_OB3"/>
    <property type="match status" value="1"/>
</dbReference>
<organism evidence="17 18">
    <name type="scientific">Myotis davidii</name>
    <name type="common">David's myotis</name>
    <dbReference type="NCBI Taxonomy" id="225400"/>
    <lineage>
        <taxon>Eukaryota</taxon>
        <taxon>Metazoa</taxon>
        <taxon>Chordata</taxon>
        <taxon>Craniata</taxon>
        <taxon>Vertebrata</taxon>
        <taxon>Euteleostomi</taxon>
        <taxon>Mammalia</taxon>
        <taxon>Eutheria</taxon>
        <taxon>Laurasiatheria</taxon>
        <taxon>Chiroptera</taxon>
        <taxon>Yangochiroptera</taxon>
        <taxon>Vespertilionidae</taxon>
        <taxon>Myotis</taxon>
    </lineage>
</organism>
<keyword evidence="11" id="KW-0206">Cytoskeleton</keyword>
<reference evidence="18" key="1">
    <citation type="journal article" date="2013" name="Science">
        <title>Comparative analysis of bat genomes provides insight into the evolution of flight and immunity.</title>
        <authorList>
            <person name="Zhang G."/>
            <person name="Cowled C."/>
            <person name="Shi Z."/>
            <person name="Huang Z."/>
            <person name="Bishop-Lilly K.A."/>
            <person name="Fang X."/>
            <person name="Wynne J.W."/>
            <person name="Xiong Z."/>
            <person name="Baker M.L."/>
            <person name="Zhao W."/>
            <person name="Tachedjian M."/>
            <person name="Zhu Y."/>
            <person name="Zhou P."/>
            <person name="Jiang X."/>
            <person name="Ng J."/>
            <person name="Yang L."/>
            <person name="Wu L."/>
            <person name="Xiao J."/>
            <person name="Feng Y."/>
            <person name="Chen Y."/>
            <person name="Sun X."/>
            <person name="Zhang Y."/>
            <person name="Marsh G.A."/>
            <person name="Crameri G."/>
            <person name="Broder C.C."/>
            <person name="Frey K.G."/>
            <person name="Wang L.F."/>
            <person name="Wang J."/>
        </authorList>
    </citation>
    <scope>NUCLEOTIDE SEQUENCE [LARGE SCALE GENOMIC DNA]</scope>
</reference>
<dbReference type="Pfam" id="PF09169">
    <property type="entry name" value="BRCA-2_helical"/>
    <property type="match status" value="1"/>
</dbReference>
<dbReference type="Pfam" id="PF09104">
    <property type="entry name" value="BRCA-2_OB3"/>
    <property type="match status" value="1"/>
</dbReference>
<evidence type="ECO:0000256" key="9">
    <source>
        <dbReference type="ARBA" id="ARBA00023172"/>
    </source>
</evidence>
<feature type="region of interest" description="Disordered" evidence="15">
    <location>
        <begin position="186"/>
        <end position="207"/>
    </location>
</feature>
<proteinExistence type="predicted"/>
<dbReference type="Pfam" id="PF00634">
    <property type="entry name" value="BRCA2"/>
    <property type="match status" value="6"/>
</dbReference>
<evidence type="ECO:0000313" key="18">
    <source>
        <dbReference type="Proteomes" id="UP000010556"/>
    </source>
</evidence>
<name>L5LT98_MYODS</name>
<feature type="compositionally biased region" description="Low complexity" evidence="15">
    <location>
        <begin position="77"/>
        <end position="87"/>
    </location>
</feature>
<dbReference type="InterPro" id="IPR048262">
    <property type="entry name" value="BRCA2_OB_2_dom"/>
</dbReference>
<dbReference type="InterPro" id="IPR015525">
    <property type="entry name" value="BRCA2"/>
</dbReference>
<evidence type="ECO:0000256" key="13">
    <source>
        <dbReference type="PROSITE-ProRule" id="PRU00032"/>
    </source>
</evidence>
<dbReference type="FunFam" id="2.40.50.140:FF:000211">
    <property type="entry name" value="breast cancer type 2 susceptibility protein"/>
    <property type="match status" value="1"/>
</dbReference>
<dbReference type="Pfam" id="PF22687">
    <property type="entry name" value="BRCA2_TR2"/>
    <property type="match status" value="1"/>
</dbReference>
<evidence type="ECO:0000256" key="8">
    <source>
        <dbReference type="ARBA" id="ARBA00023125"/>
    </source>
</evidence>
<keyword evidence="10" id="KW-0234">DNA repair</keyword>
<dbReference type="GO" id="GO:0005813">
    <property type="term" value="C:centrosome"/>
    <property type="evidence" value="ECO:0007669"/>
    <property type="project" value="UniProtKB-SubCell"/>
</dbReference>
<feature type="region of interest" description="Disordered" evidence="15">
    <location>
        <begin position="76"/>
        <end position="120"/>
    </location>
</feature>
<protein>
    <submittedName>
        <fullName evidence="17">Breast cancer type 2 susceptibility protein</fullName>
    </submittedName>
</protein>
<dbReference type="PANTHER" id="PTHR11289:SF0">
    <property type="entry name" value="BREAST CANCER TYPE 2 SUSCEPTIBILITY PROTEIN"/>
    <property type="match status" value="1"/>
</dbReference>
<evidence type="ECO:0000256" key="4">
    <source>
        <dbReference type="ARBA" id="ARBA00022553"/>
    </source>
</evidence>
<dbReference type="PANTHER" id="PTHR11289">
    <property type="entry name" value="BREAST CANCER TYPE 2 SUSCEPTIBILITY PROTEIN BRCA2"/>
    <property type="match status" value="1"/>
</dbReference>
<sequence>MEKELLAMSTFQSFFQVQLASNPMLDAWYGPRDWALDHLGDDAVWITRKEYEEKGGEYFQEHSVSNIDVPIHLPKQASRSSEARASGKGSGASGGSADNLPRASSWISTPRGLETEDQDGAVVIVEKGENLGRPKISHTLPRTAQEQNNCPDDLPDDHTMTITGARLAKADLGPISINWFEELSSEAPPYNSETAEESEYKSSSYEPNPFKTPQRKPYHQLASTPVIFKEQGLTLPLYQSPLKELDMDRLDLGKHITNSKYKSCCTMKAKMDQANDVIIPPLNSCLSESPGILRCTHVTPQREKSVLCGSLFHTPKLMKGQTRKHISESLGAEVDPDMSWSSSLATPPTLSATVLIVRDEEASSAVFPNDTTDILKSYFSDHDESLKENDRFIPSGPNNEIKSQREAKSYGLGNPLAKVSGCKDHFGKSVPNVPEDEVHEKGIKKSRVRIRESPEETPTAVFSNNMTDLNFKEDPEASEGLLHSVGKNCLQNNSEEPTLSLTSSFGRILRKCSNNESSSSNNEISQDLDYKEAKINKEKLQSFITTETDHLSCLQEKYCEEDPEHQILDIKEKVLPAIFHPAMPHSEMGCSGIHFQSQESILYDLDNTSILTSGSKDPPSNPVVISRGKESYKASEKVKFKNCEPGFNLTKNIPMDNQEICVLNENYKKVELLSPEKYTILASPSLKVQLNQTTNLTVTQNVQEKTTSISKITVNSNSEELFQDNKKDFAFEIIDEWNIPLLENNEELQEADVSCVREPILKHSHTGTDDRQVAKASITKDFDSSNVVHDLTENRKRVMQKMILGEDSKADMSLDVDKKSNQNNDYMDTWAELSDPISNHNFGHGFRTASNKDIKLSEYNIKKSKVFFKDIEEHFITTLACIEIVNTSLLENQKKLSKPHPLDGQSTDNASGYEHSSALASDSENSHTTPPTSSLKRDFNSNRNLTPSQTAEITELSTILEESGSQFEFTQFRKPSPTMQNNPLEIPENQISALHTTSEEWEGVDPLMDSSRKLEDKQKSACSLQTSCNKNAAGYSDKNEVEFRGFYSARGTKLNVSSEALQRSVRLFSDIENISEETSAEVDPRSFSSSQCNDTIVSVFQMENCNDKNFNVKNNQYQLIQQNNIEMAAGIFVEENSEDQKKNTASEDKSIGACRNICNLGESDSHDLNKNDTVCVHKDENGLPCVNDQHSIHLKSSGQFMNGGNTQVKEGLSDLTCLEVVKAEEICHVHTSNKQQLTASEMEQNIKDFDIFDISFKTASGKNVRVSKDSLNKAMNFFYQKCAEEELNNFSDALNSELLSGINVNKIDISSYEATDRVKDKTLKESDSVGIENQLLTLQTEPECEIEKIKEPTMLGFHTASGKKVKIVKEYLDKVKNLFDEKKQDSETTDNSHQRVKMLKDREEYKVGFPLACETVEVTTAPKCEEMQNSLTEEKLVSNEFAMLPRLLSDNLYRQTGNFKMSNSVALKIGNIEKETAKSPTTCYRNQFTCSAIKNSAVAFCTGHGRKFSVNQASLLEGELDDQPEEINAAKVTCLKDNPEDYVENPSCGNHSNSIIIENDKNHLSEKQDSTYLSNSSMSNSNSDHSDFCHSNEIYDKLELLSKKGDNFGIEPIVKNVKEKNPTNFSEVIATIREANTYPQTENEDTCVQKFVTNSSPYKNKKTDMEVAISNSNNFEIQSPTFSTASGQIVSVSHGMKVRERFADNCTKVIRINTENKSGTGHTKTWTGYHEVVGDSENFIFPNSLDSEEHSMHSYKVFTGIQSEQILQHSQRMSRSETVSEMLPCQSNLKASATCKFNTVSNACGIFSTASGKCVQVSDAALQKTRCIFSKLEESAEQLFSKVSFESNEEDSDRLTREENTMIHIPPNLPSPAFSGFSTASGKQVPVSESSLNKVKGMLEDFDSLRTEYGLQNSPTSGQVVSKVPLSCIDKRTPKYSASCKMEKACNKEFKLSNNCNIRSGFSENTPSLETLPCLSQFKQDEQPLVLGSKVSLVGSSHILGQEQALPKNIKIDIMKPETYPNLPMTTNTEICSTYSKDPENYFETEAVEIAKAFMEDGDLTDSELLSHPEHFRLTCQNKEMALLNSRIGKRRGDALFLIGEPPIKRNLLNEFDGIIENQEKSLKASKSTPDGTIKDRRLFMHHISLEPITCGPLCTTKERQKIQTPNFTEPGQEFLSKSHFYKQPTLEKSSSNLSISGQPFYKVPATQNKKRRYSITTGKPVKVFVPPFKTKSHFHRDNQCLGSNTDLEENKQKQENIGEHGSGGSKNNINNSEIHQPNKDNSNQVATIISTKCEEEPLDCIANLQNARDVQNMRIKKKHGQQIFPQPGSLYLAKTSTVPRISLKVAVEGQVPSACSHKQLYMYGVSKQCLTINSKNAESFQFHTQNYFGKEASWAGKGTQLADGGWLIPSNDGKAGKEEFYRALCDTPGVDPKLISRGWVYNHYRWIIWKLAAMEFAFPKEFANRCLNPERVLLQLKYRYDMEIDRSRRSAIKKIMERDDTAAKTLVLCVSEILSPTTSLTETSNSKTSGVDTSKTAIVELTDGWYAVKAQLDPPLSALVQKGRLAVGQKIITHGAELVGSPDACAPLEAPKSLMLKISANSTRTACWYAKLGFSPDPRPFPLPLSSLFSDGGNVGCVDVVIQRAYPMQWMEKTSSGLYIFRNEREEEKEAAKYAEAQQRKLEALFTKIQAEFEEHEENITKQCTPSHALTRQQVCALQDGAELYEAVRTVPDPSYLEGYISDEQLRALNNHRQMLNDKKQAQIQLEFRKAVESAEKGEQMLSRDVTTVWKLRITSYEKKEKDSVILSIWRPSSDLYSLLTAGKRYRIYHLATSKSKTKSGRANIQLTATKNTQFQQIPASDEILFKVYQPRDPLPFSQLLNPDFQPHCSEVDLVGLVVSVVKKIGLAPLVYLSDECHNLLAIKFWIDLNEDLIKPHMLIAASNLQWRPESKSEIPTLYAGDFSMFSANPKESHFQETFHKMKNTIENIDIFCNDAENKLMHMLNAKDPKCSTPTKDYTSEPHTVQTVHGRGNTFLMSSPNSEMNYQSSLSLCKPKGKSVPTPVSAQMTSKSCKGEKEVDDQKNCKRRRALDFLSRLPLPPPVSPICTFVSPAAQKAFQPPRSCGTKYETPIKKKELSSPQITPLKKLNDISVLESDSIADEELALINTQTLLSCAAGKKQLVSMGESTGTAPTCSRYDLERKRHHFTPMATEQNSHVSTGETGDSIQDTSTIQDTSKGLQRQQNRKRQKLVTDS</sequence>
<keyword evidence="6" id="KW-0227">DNA damage</keyword>
<keyword evidence="9" id="KW-0233">DNA recombination</keyword>
<dbReference type="SUPFAM" id="SSF50249">
    <property type="entry name" value="Nucleic acid-binding proteins"/>
    <property type="match status" value="3"/>
</dbReference>
<dbReference type="FunFam" id="2.40.50.140:FF:000205">
    <property type="entry name" value="Breast cancer susceptibility protein 2"/>
    <property type="match status" value="1"/>
</dbReference>
<feature type="compositionally biased region" description="Basic and acidic residues" evidence="15">
    <location>
        <begin position="2249"/>
        <end position="2259"/>
    </location>
</feature>
<evidence type="ECO:0000259" key="16">
    <source>
        <dbReference type="SMART" id="SM01341"/>
    </source>
</evidence>
<feature type="coiled-coil region" evidence="14">
    <location>
        <begin position="2666"/>
        <end position="2700"/>
    </location>
</feature>
<evidence type="ECO:0000256" key="2">
    <source>
        <dbReference type="ARBA" id="ARBA00004300"/>
    </source>
</evidence>
<dbReference type="PIRSF" id="PIRSF002397">
    <property type="entry name" value="BRCA2"/>
    <property type="match status" value="1"/>
</dbReference>
<dbReference type="InterPro" id="IPR055077">
    <property type="entry name" value="BRCA2_TR2"/>
</dbReference>
<dbReference type="InterPro" id="IPR015205">
    <property type="entry name" value="Tower_dom"/>
</dbReference>
<evidence type="ECO:0000256" key="10">
    <source>
        <dbReference type="ARBA" id="ARBA00023204"/>
    </source>
</evidence>
<dbReference type="InterPro" id="IPR015187">
    <property type="entry name" value="BRCA2_OB_1"/>
</dbReference>
<dbReference type="InterPro" id="IPR015252">
    <property type="entry name" value="BRCA2_hlx"/>
</dbReference>
<dbReference type="GO" id="GO:0003677">
    <property type="term" value="F:DNA binding"/>
    <property type="evidence" value="ECO:0007669"/>
    <property type="project" value="UniProtKB-KW"/>
</dbReference>
<dbReference type="Gene3D" id="2.40.50.140">
    <property type="entry name" value="Nucleic acid-binding proteins"/>
    <property type="match status" value="3"/>
</dbReference>
<feature type="region of interest" description="Disordered" evidence="15">
    <location>
        <begin position="3209"/>
        <end position="3256"/>
    </location>
</feature>
<evidence type="ECO:0000256" key="5">
    <source>
        <dbReference type="ARBA" id="ARBA00022737"/>
    </source>
</evidence>